<dbReference type="OrthoDB" id="7028951at2"/>
<evidence type="ECO:0000259" key="1">
    <source>
        <dbReference type="PROSITE" id="PS50930"/>
    </source>
</evidence>
<organism evidence="2 3">
    <name type="scientific">Sandarakinorhabdus cyanobacteriorum</name>
    <dbReference type="NCBI Taxonomy" id="1981098"/>
    <lineage>
        <taxon>Bacteria</taxon>
        <taxon>Pseudomonadati</taxon>
        <taxon>Pseudomonadota</taxon>
        <taxon>Alphaproteobacteria</taxon>
        <taxon>Sphingomonadales</taxon>
        <taxon>Sphingosinicellaceae</taxon>
        <taxon>Sandarakinorhabdus</taxon>
    </lineage>
</organism>
<dbReference type="RefSeq" id="WP_094472821.1">
    <property type="nucleotide sequence ID" value="NZ_NOXT01000082.1"/>
</dbReference>
<feature type="domain" description="HTH LytTR-type" evidence="1">
    <location>
        <begin position="40"/>
        <end position="144"/>
    </location>
</feature>
<proteinExistence type="predicted"/>
<protein>
    <recommendedName>
        <fullName evidence="1">HTH LytTR-type domain-containing protein</fullName>
    </recommendedName>
</protein>
<reference evidence="2 3" key="1">
    <citation type="submission" date="2017-07" db="EMBL/GenBank/DDBJ databases">
        <title>Sandarakinorhabdus cyanobacteriorum sp. nov., a novel bacterium isolated from cyanobacterial aggregates in a eutrophic lake.</title>
        <authorList>
            <person name="Cai H."/>
        </authorList>
    </citation>
    <scope>NUCLEOTIDE SEQUENCE [LARGE SCALE GENOMIC DNA]</scope>
    <source>
        <strain evidence="2 3">TH057</strain>
    </source>
</reference>
<dbReference type="PROSITE" id="PS50930">
    <property type="entry name" value="HTH_LYTTR"/>
    <property type="match status" value="1"/>
</dbReference>
<dbReference type="Pfam" id="PF04397">
    <property type="entry name" value="LytTR"/>
    <property type="match status" value="1"/>
</dbReference>
<accession>A0A255YTN1</accession>
<dbReference type="InterPro" id="IPR007492">
    <property type="entry name" value="LytTR_DNA-bd_dom"/>
</dbReference>
<keyword evidence="3" id="KW-1185">Reference proteome</keyword>
<gene>
    <name evidence="2" type="ORF">CHU93_03745</name>
</gene>
<evidence type="ECO:0000313" key="3">
    <source>
        <dbReference type="Proteomes" id="UP000216991"/>
    </source>
</evidence>
<dbReference type="GO" id="GO:0003677">
    <property type="term" value="F:DNA binding"/>
    <property type="evidence" value="ECO:0007669"/>
    <property type="project" value="InterPro"/>
</dbReference>
<evidence type="ECO:0000313" key="2">
    <source>
        <dbReference type="EMBL" id="OYQ32024.1"/>
    </source>
</evidence>
<dbReference type="AlphaFoldDB" id="A0A255YTN1"/>
<dbReference type="EMBL" id="NOXT01000082">
    <property type="protein sequence ID" value="OYQ32024.1"/>
    <property type="molecule type" value="Genomic_DNA"/>
</dbReference>
<comment type="caution">
    <text evidence="2">The sequence shown here is derived from an EMBL/GenBank/DDBJ whole genome shotgun (WGS) entry which is preliminary data.</text>
</comment>
<sequence>MTIINVTTAPVVLPALPDAPPEPLPAPAAEPAAAPAPITMPAALADRLPPRLRAGRLLALSAEDHYLRVHTDLGDDLVLMRMADAAVLLADVPGARVHRSWWVARAAATGSRRDGDRLFLTLETGLSAPVSRAESARLTAAGWLQA</sequence>
<dbReference type="Proteomes" id="UP000216991">
    <property type="component" value="Unassembled WGS sequence"/>
</dbReference>
<name>A0A255YTN1_9SPHN</name>
<dbReference type="SMART" id="SM00850">
    <property type="entry name" value="LytTR"/>
    <property type="match status" value="1"/>
</dbReference>